<accession>A0A0P0Y046</accession>
<reference evidence="4" key="1">
    <citation type="journal article" date="2005" name="Nature">
        <title>The map-based sequence of the rice genome.</title>
        <authorList>
            <consortium name="International rice genome sequencing project (IRGSP)"/>
            <person name="Matsumoto T."/>
            <person name="Wu J."/>
            <person name="Kanamori H."/>
            <person name="Katayose Y."/>
            <person name="Fujisawa M."/>
            <person name="Namiki N."/>
            <person name="Mizuno H."/>
            <person name="Yamamoto K."/>
            <person name="Antonio B.A."/>
            <person name="Baba T."/>
            <person name="Sakata K."/>
            <person name="Nagamura Y."/>
            <person name="Aoki H."/>
            <person name="Arikawa K."/>
            <person name="Arita K."/>
            <person name="Bito T."/>
            <person name="Chiden Y."/>
            <person name="Fujitsuka N."/>
            <person name="Fukunaka R."/>
            <person name="Hamada M."/>
            <person name="Harada C."/>
            <person name="Hayashi A."/>
            <person name="Hijishita S."/>
            <person name="Honda M."/>
            <person name="Hosokawa S."/>
            <person name="Ichikawa Y."/>
            <person name="Idonuma A."/>
            <person name="Iijima M."/>
            <person name="Ikeda M."/>
            <person name="Ikeno M."/>
            <person name="Ito K."/>
            <person name="Ito S."/>
            <person name="Ito T."/>
            <person name="Ito Y."/>
            <person name="Ito Y."/>
            <person name="Iwabuchi A."/>
            <person name="Kamiya K."/>
            <person name="Karasawa W."/>
            <person name="Kurita K."/>
            <person name="Katagiri S."/>
            <person name="Kikuta A."/>
            <person name="Kobayashi H."/>
            <person name="Kobayashi N."/>
            <person name="Machita K."/>
            <person name="Maehara T."/>
            <person name="Masukawa M."/>
            <person name="Mizubayashi T."/>
            <person name="Mukai Y."/>
            <person name="Nagasaki H."/>
            <person name="Nagata Y."/>
            <person name="Naito S."/>
            <person name="Nakashima M."/>
            <person name="Nakama Y."/>
            <person name="Nakamichi Y."/>
            <person name="Nakamura M."/>
            <person name="Meguro A."/>
            <person name="Negishi M."/>
            <person name="Ohta I."/>
            <person name="Ohta T."/>
            <person name="Okamoto M."/>
            <person name="Ono N."/>
            <person name="Saji S."/>
            <person name="Sakaguchi M."/>
            <person name="Sakai K."/>
            <person name="Shibata M."/>
            <person name="Shimokawa T."/>
            <person name="Song J."/>
            <person name="Takazaki Y."/>
            <person name="Terasawa K."/>
            <person name="Tsugane M."/>
            <person name="Tsuji K."/>
            <person name="Ueda S."/>
            <person name="Waki K."/>
            <person name="Yamagata H."/>
            <person name="Yamamoto M."/>
            <person name="Yamamoto S."/>
            <person name="Yamane H."/>
            <person name="Yoshiki S."/>
            <person name="Yoshihara R."/>
            <person name="Yukawa K."/>
            <person name="Zhong H."/>
            <person name="Yano M."/>
            <person name="Yuan Q."/>
            <person name="Ouyang S."/>
            <person name="Liu J."/>
            <person name="Jones K.M."/>
            <person name="Gansberger K."/>
            <person name="Moffat K."/>
            <person name="Hill J."/>
            <person name="Bera J."/>
            <person name="Fadrosh D."/>
            <person name="Jin S."/>
            <person name="Johri S."/>
            <person name="Kim M."/>
            <person name="Overton L."/>
            <person name="Reardon M."/>
            <person name="Tsitrin T."/>
            <person name="Vuong H."/>
            <person name="Weaver B."/>
            <person name="Ciecko A."/>
            <person name="Tallon L."/>
            <person name="Jackson J."/>
            <person name="Pai G."/>
            <person name="Aken S.V."/>
            <person name="Utterback T."/>
            <person name="Reidmuller S."/>
            <person name="Feldblyum T."/>
            <person name="Hsiao J."/>
            <person name="Zismann V."/>
            <person name="Iobst S."/>
            <person name="de Vazeille A.R."/>
            <person name="Buell C.R."/>
            <person name="Ying K."/>
            <person name="Li Y."/>
            <person name="Lu T."/>
            <person name="Huang Y."/>
            <person name="Zhao Q."/>
            <person name="Feng Q."/>
            <person name="Zhang L."/>
            <person name="Zhu J."/>
            <person name="Weng Q."/>
            <person name="Mu J."/>
            <person name="Lu Y."/>
            <person name="Fan D."/>
            <person name="Liu Y."/>
            <person name="Guan J."/>
            <person name="Zhang Y."/>
            <person name="Yu S."/>
            <person name="Liu X."/>
            <person name="Zhang Y."/>
            <person name="Hong G."/>
            <person name="Han B."/>
            <person name="Choisne N."/>
            <person name="Demange N."/>
            <person name="Orjeda G."/>
            <person name="Samain S."/>
            <person name="Cattolico L."/>
            <person name="Pelletier E."/>
            <person name="Couloux A."/>
            <person name="Segurens B."/>
            <person name="Wincker P."/>
            <person name="D'Hont A."/>
            <person name="Scarpelli C."/>
            <person name="Weissenbach J."/>
            <person name="Salanoubat M."/>
            <person name="Quetier F."/>
            <person name="Yu Y."/>
            <person name="Kim H.R."/>
            <person name="Rambo T."/>
            <person name="Currie J."/>
            <person name="Collura K."/>
            <person name="Luo M."/>
            <person name="Yang T."/>
            <person name="Ammiraju J.S.S."/>
            <person name="Engler F."/>
            <person name="Soderlund C."/>
            <person name="Wing R.A."/>
            <person name="Palmer L.E."/>
            <person name="de la Bastide M."/>
            <person name="Spiegel L."/>
            <person name="Nascimento L."/>
            <person name="Zutavern T."/>
            <person name="O'Shaughnessy A."/>
            <person name="Dike S."/>
            <person name="Dedhia N."/>
            <person name="Preston R."/>
            <person name="Balija V."/>
            <person name="McCombie W.R."/>
            <person name="Chow T."/>
            <person name="Chen H."/>
            <person name="Chung M."/>
            <person name="Chen C."/>
            <person name="Shaw J."/>
            <person name="Wu H."/>
            <person name="Hsiao K."/>
            <person name="Chao Y."/>
            <person name="Chu M."/>
            <person name="Cheng C."/>
            <person name="Hour A."/>
            <person name="Lee P."/>
            <person name="Lin S."/>
            <person name="Lin Y."/>
            <person name="Liou J."/>
            <person name="Liu S."/>
            <person name="Hsing Y."/>
            <person name="Raghuvanshi S."/>
            <person name="Mohanty A."/>
            <person name="Bharti A.K."/>
            <person name="Gaur A."/>
            <person name="Gupta V."/>
            <person name="Kumar D."/>
            <person name="Ravi V."/>
            <person name="Vij S."/>
            <person name="Kapur A."/>
            <person name="Khurana P."/>
            <person name="Khurana P."/>
            <person name="Khurana J.P."/>
            <person name="Tyagi A.K."/>
            <person name="Gaikwad K."/>
            <person name="Singh A."/>
            <person name="Dalal V."/>
            <person name="Srivastava S."/>
            <person name="Dixit A."/>
            <person name="Pal A.K."/>
            <person name="Ghazi I.A."/>
            <person name="Yadav M."/>
            <person name="Pandit A."/>
            <person name="Bhargava A."/>
            <person name="Sureshbabu K."/>
            <person name="Batra K."/>
            <person name="Sharma T.R."/>
            <person name="Mohapatra T."/>
            <person name="Singh N.K."/>
            <person name="Messing J."/>
            <person name="Nelson A.B."/>
            <person name="Fuks G."/>
            <person name="Kavchok S."/>
            <person name="Keizer G."/>
            <person name="Linton E."/>
            <person name="Llaca V."/>
            <person name="Song R."/>
            <person name="Tanyolac B."/>
            <person name="Young S."/>
            <person name="Ho-Il K."/>
            <person name="Hahn J.H."/>
            <person name="Sangsakoo G."/>
            <person name="Vanavichit A."/>
            <person name="de Mattos Luiz.A.T."/>
            <person name="Zimmer P.D."/>
            <person name="Malone G."/>
            <person name="Dellagostin O."/>
            <person name="de Oliveira A.C."/>
            <person name="Bevan M."/>
            <person name="Bancroft I."/>
            <person name="Minx P."/>
            <person name="Cordum H."/>
            <person name="Wilson R."/>
            <person name="Cheng Z."/>
            <person name="Jin W."/>
            <person name="Jiang J."/>
            <person name="Leong S.A."/>
            <person name="Iwama H."/>
            <person name="Gojobori T."/>
            <person name="Itoh T."/>
            <person name="Niimura Y."/>
            <person name="Fujii Y."/>
            <person name="Habara T."/>
            <person name="Sakai H."/>
            <person name="Sato Y."/>
            <person name="Wilson G."/>
            <person name="Kumar K."/>
            <person name="McCouch S."/>
            <person name="Juretic N."/>
            <person name="Hoen D."/>
            <person name="Wright S."/>
            <person name="Bruskiewich R."/>
            <person name="Bureau T."/>
            <person name="Miyao A."/>
            <person name="Hirochika H."/>
            <person name="Nishikawa T."/>
            <person name="Kadowaki K."/>
            <person name="Sugiura M."/>
            <person name="Burr B."/>
            <person name="Sasaki T."/>
        </authorList>
    </citation>
    <scope>NUCLEOTIDE SEQUENCE [LARGE SCALE GENOMIC DNA]</scope>
    <source>
        <strain evidence="4">cv. Nipponbare</strain>
    </source>
</reference>
<organism evidence="3 4">
    <name type="scientific">Oryza sativa subsp. japonica</name>
    <name type="common">Rice</name>
    <dbReference type="NCBI Taxonomy" id="39947"/>
    <lineage>
        <taxon>Eukaryota</taxon>
        <taxon>Viridiplantae</taxon>
        <taxon>Streptophyta</taxon>
        <taxon>Embryophyta</taxon>
        <taxon>Tracheophyta</taxon>
        <taxon>Spermatophyta</taxon>
        <taxon>Magnoliopsida</taxon>
        <taxon>Liliopsida</taxon>
        <taxon>Poales</taxon>
        <taxon>Poaceae</taxon>
        <taxon>BOP clade</taxon>
        <taxon>Oryzoideae</taxon>
        <taxon>Oryzeae</taxon>
        <taxon>Oryzinae</taxon>
        <taxon>Oryza</taxon>
        <taxon>Oryza sativa</taxon>
    </lineage>
</organism>
<keyword evidence="1" id="KW-0175">Coiled coil</keyword>
<dbReference type="OMA" id="FIPSRVC"/>
<feature type="region of interest" description="Disordered" evidence="2">
    <location>
        <begin position="1"/>
        <end position="123"/>
    </location>
</feature>
<feature type="compositionally biased region" description="Low complexity" evidence="2">
    <location>
        <begin position="110"/>
        <end position="123"/>
    </location>
</feature>
<dbReference type="EMBL" id="AP014967">
    <property type="protein sequence ID" value="BAT13248.1"/>
    <property type="molecule type" value="Genomic_DNA"/>
</dbReference>
<sequence>SQKEKKKTSRIANRSSPMGDAGGPLPGERRLSPADPEEPSPPASSSDGTGSGGGGGENSVEEGDGEGPGSGSGTPTAKRQLFDADGSASRPTRRRRIASDDEITQAFTGETTSENTSSTNESNPFIAVLDSMWSKKRELDAIKEAGKDERHEKLLSLQKERLALERQKLEYERNLLEFKRNQRDERIMNMDLSDMTGQLREYYLRLQGEIMARRSG</sequence>
<dbReference type="eggNOG" id="ENOG502R5HX">
    <property type="taxonomic scope" value="Eukaryota"/>
</dbReference>
<evidence type="ECO:0000256" key="2">
    <source>
        <dbReference type="SAM" id="MobiDB-lite"/>
    </source>
</evidence>
<reference evidence="3 4" key="2">
    <citation type="journal article" date="2013" name="Plant Cell Physiol.">
        <title>Rice Annotation Project Database (RAP-DB): an integrative and interactive database for rice genomics.</title>
        <authorList>
            <person name="Sakai H."/>
            <person name="Lee S.S."/>
            <person name="Tanaka T."/>
            <person name="Numa H."/>
            <person name="Kim J."/>
            <person name="Kawahara Y."/>
            <person name="Wakimoto H."/>
            <person name="Yang C.C."/>
            <person name="Iwamoto M."/>
            <person name="Abe T."/>
            <person name="Yamada Y."/>
            <person name="Muto A."/>
            <person name="Inokuchi H."/>
            <person name="Ikemura T."/>
            <person name="Matsumoto T."/>
            <person name="Sasaki T."/>
            <person name="Itoh T."/>
        </authorList>
    </citation>
    <scope>NUCLEOTIDE SEQUENCE [LARGE SCALE GENOMIC DNA]</scope>
    <source>
        <strain evidence="4">cv. Nipponbare</strain>
    </source>
</reference>
<reference evidence="3 4" key="3">
    <citation type="journal article" date="2013" name="Rice">
        <title>Improvement of the Oryza sativa Nipponbare reference genome using next generation sequence and optical map data.</title>
        <authorList>
            <person name="Kawahara Y."/>
            <person name="de la Bastide M."/>
            <person name="Hamilton J.P."/>
            <person name="Kanamori H."/>
            <person name="McCombie W.R."/>
            <person name="Ouyang S."/>
            <person name="Schwartz D.C."/>
            <person name="Tanaka T."/>
            <person name="Wu J."/>
            <person name="Zhou S."/>
            <person name="Childs K.L."/>
            <person name="Davidson R.M."/>
            <person name="Lin H."/>
            <person name="Quesada-Ocampo L."/>
            <person name="Vaillancourt B."/>
            <person name="Sakai H."/>
            <person name="Lee S.S."/>
            <person name="Kim J."/>
            <person name="Numa H."/>
            <person name="Itoh T."/>
            <person name="Buell C.R."/>
            <person name="Matsumoto T."/>
        </authorList>
    </citation>
    <scope>NUCLEOTIDE SEQUENCE [LARGE SCALE GENOMIC DNA]</scope>
    <source>
        <strain evidence="4">cv. Nipponbare</strain>
    </source>
</reference>
<dbReference type="STRING" id="39947.A0A0P0Y046"/>
<feature type="non-terminal residue" evidence="3">
    <location>
        <position position="1"/>
    </location>
</feature>
<protein>
    <submittedName>
        <fullName evidence="3">Os11g0220700 protein</fullName>
    </submittedName>
</protein>
<dbReference type="InParanoid" id="A0A0P0Y046"/>
<dbReference type="AlphaFoldDB" id="A0A0P0Y046"/>
<dbReference type="Gramene" id="Os11t0220700-01">
    <property type="protein sequence ID" value="Os11t0220700-01"/>
    <property type="gene ID" value="Os11g0220700"/>
</dbReference>
<evidence type="ECO:0000256" key="1">
    <source>
        <dbReference type="SAM" id="Coils"/>
    </source>
</evidence>
<feature type="coiled-coil region" evidence="1">
    <location>
        <begin position="154"/>
        <end position="181"/>
    </location>
</feature>
<evidence type="ECO:0000313" key="4">
    <source>
        <dbReference type="Proteomes" id="UP000059680"/>
    </source>
</evidence>
<name>A0A0P0Y046_ORYSJ</name>
<keyword evidence="4" id="KW-1185">Reference proteome</keyword>
<proteinExistence type="predicted"/>
<gene>
    <name evidence="3" type="ordered locus">Os11g0220700</name>
    <name evidence="3" type="ORF">OSNPB_110220700</name>
</gene>
<dbReference type="Proteomes" id="UP000059680">
    <property type="component" value="Chromosome 11"/>
</dbReference>
<dbReference type="PaxDb" id="39947-A0A0P0Y046"/>
<evidence type="ECO:0000313" key="3">
    <source>
        <dbReference type="EMBL" id="BAT13248.1"/>
    </source>
</evidence>